<reference evidence="2" key="2">
    <citation type="submission" date="2024-05" db="EMBL/GenBank/DDBJ databases">
        <title>Rhodohalobacter halophilus gen. nov., sp. nov., a moderately halophilic member of the family Balneolaceae.</title>
        <authorList>
            <person name="Xia J."/>
        </authorList>
    </citation>
    <scope>NUCLEOTIDE SEQUENCE</scope>
    <source>
        <strain evidence="2">WB101</strain>
    </source>
</reference>
<keyword evidence="1" id="KW-1133">Transmembrane helix</keyword>
<evidence type="ECO:0008006" key="4">
    <source>
        <dbReference type="Google" id="ProtNLM"/>
    </source>
</evidence>
<sequence>MKPLGIVLLLSGIFIILFSFLTDIGSTSYAANWAPWLGILVFITGGVSYFMARDEE</sequence>
<feature type="transmembrane region" description="Helical" evidence="1">
    <location>
        <begin position="33"/>
        <end position="52"/>
    </location>
</feature>
<organism evidence="2 3">
    <name type="scientific">Rhodohalobacter sulfatireducens</name>
    <dbReference type="NCBI Taxonomy" id="2911366"/>
    <lineage>
        <taxon>Bacteria</taxon>
        <taxon>Pseudomonadati</taxon>
        <taxon>Balneolota</taxon>
        <taxon>Balneolia</taxon>
        <taxon>Balneolales</taxon>
        <taxon>Balneolaceae</taxon>
        <taxon>Rhodohalobacter</taxon>
    </lineage>
</organism>
<protein>
    <recommendedName>
        <fullName evidence="4">DUF5668 domain-containing protein</fullName>
    </recommendedName>
</protein>
<keyword evidence="1" id="KW-0812">Transmembrane</keyword>
<comment type="caution">
    <text evidence="2">The sequence shown here is derived from an EMBL/GenBank/DDBJ whole genome shotgun (WGS) entry which is preliminary data.</text>
</comment>
<reference evidence="2" key="1">
    <citation type="submission" date="2022-01" db="EMBL/GenBank/DDBJ databases">
        <authorList>
            <person name="Wang Y."/>
        </authorList>
    </citation>
    <scope>NUCLEOTIDE SEQUENCE</scope>
    <source>
        <strain evidence="2">WB101</strain>
    </source>
</reference>
<feature type="transmembrane region" description="Helical" evidence="1">
    <location>
        <begin position="7"/>
        <end position="27"/>
    </location>
</feature>
<gene>
    <name evidence="2" type="ORF">L6773_14120</name>
</gene>
<proteinExistence type="predicted"/>
<keyword evidence="1" id="KW-0472">Membrane</keyword>
<dbReference type="RefSeq" id="WP_237855072.1">
    <property type="nucleotide sequence ID" value="NZ_JAKLWS010000020.1"/>
</dbReference>
<accession>A0ABS9KFS6</accession>
<name>A0ABS9KFS6_9BACT</name>
<evidence type="ECO:0000256" key="1">
    <source>
        <dbReference type="SAM" id="Phobius"/>
    </source>
</evidence>
<evidence type="ECO:0000313" key="3">
    <source>
        <dbReference type="Proteomes" id="UP001165366"/>
    </source>
</evidence>
<keyword evidence="3" id="KW-1185">Reference proteome</keyword>
<dbReference type="Proteomes" id="UP001165366">
    <property type="component" value="Unassembled WGS sequence"/>
</dbReference>
<evidence type="ECO:0000313" key="2">
    <source>
        <dbReference type="EMBL" id="MCG2589712.1"/>
    </source>
</evidence>
<dbReference type="EMBL" id="JAKLWS010000020">
    <property type="protein sequence ID" value="MCG2589712.1"/>
    <property type="molecule type" value="Genomic_DNA"/>
</dbReference>